<reference evidence="2" key="2">
    <citation type="submission" date="2015-01" db="EMBL/GenBank/DDBJ databases">
        <title>Evolutionary Origins and Diversification of the Mycorrhizal Mutualists.</title>
        <authorList>
            <consortium name="DOE Joint Genome Institute"/>
            <consortium name="Mycorrhizal Genomics Consortium"/>
            <person name="Kohler A."/>
            <person name="Kuo A."/>
            <person name="Nagy L.G."/>
            <person name="Floudas D."/>
            <person name="Copeland A."/>
            <person name="Barry K.W."/>
            <person name="Cichocki N."/>
            <person name="Veneault-Fourrey C."/>
            <person name="LaButti K."/>
            <person name="Lindquist E.A."/>
            <person name="Lipzen A."/>
            <person name="Lundell T."/>
            <person name="Morin E."/>
            <person name="Murat C."/>
            <person name="Riley R."/>
            <person name="Ohm R."/>
            <person name="Sun H."/>
            <person name="Tunlid A."/>
            <person name="Henrissat B."/>
            <person name="Grigoriev I.V."/>
            <person name="Hibbett D.S."/>
            <person name="Martin F."/>
        </authorList>
    </citation>
    <scope>NUCLEOTIDE SEQUENCE [LARGE SCALE GENOMIC DNA]</scope>
    <source>
        <strain evidence="2">Ve08.2h10</strain>
    </source>
</reference>
<dbReference type="OrthoDB" id="3251205at2759"/>
<name>A0A0D0BNA7_9AGAM</name>
<sequence>MIKSGELTTYPLAIVDRLLSVYGANGGCAYDIGCAFAKTVNNSSLGPKVHMLNLRFMVGSFHGHAHNHKCQLDWHPMYIKGTGHTKGEGCEHVFSSSNELARSLCHANQFHRHQAIEQHFAFWNEDKYEALSITIRNHYQEASNVIRTLTVELTAIKSTLQLSDDDFIHFHAEERAYLESLKQEPLKDQLSVHFVQLLDELEQAK</sequence>
<dbReference type="InParanoid" id="A0A0D0BNA7"/>
<evidence type="ECO:0000313" key="2">
    <source>
        <dbReference type="Proteomes" id="UP000054538"/>
    </source>
</evidence>
<gene>
    <name evidence="1" type="ORF">PAXRUDRAFT_37085</name>
</gene>
<dbReference type="Proteomes" id="UP000054538">
    <property type="component" value="Unassembled WGS sequence"/>
</dbReference>
<accession>A0A0D0BNA7</accession>
<dbReference type="PANTHER" id="PTHR33096">
    <property type="entry name" value="CXC2 DOMAIN-CONTAINING PROTEIN"/>
    <property type="match status" value="1"/>
</dbReference>
<keyword evidence="2" id="KW-1185">Reference proteome</keyword>
<dbReference type="PANTHER" id="PTHR33096:SF1">
    <property type="entry name" value="CXC1-LIKE CYSTEINE CLUSTER ASSOCIATED WITH KDZ TRANSPOSASES DOMAIN-CONTAINING PROTEIN"/>
    <property type="match status" value="1"/>
</dbReference>
<reference evidence="1 2" key="1">
    <citation type="submission" date="2014-04" db="EMBL/GenBank/DDBJ databases">
        <authorList>
            <consortium name="DOE Joint Genome Institute"/>
            <person name="Kuo A."/>
            <person name="Kohler A."/>
            <person name="Jargeat P."/>
            <person name="Nagy L.G."/>
            <person name="Floudas D."/>
            <person name="Copeland A."/>
            <person name="Barry K.W."/>
            <person name="Cichocki N."/>
            <person name="Veneault-Fourrey C."/>
            <person name="LaButti K."/>
            <person name="Lindquist E.A."/>
            <person name="Lipzen A."/>
            <person name="Lundell T."/>
            <person name="Morin E."/>
            <person name="Murat C."/>
            <person name="Sun H."/>
            <person name="Tunlid A."/>
            <person name="Henrissat B."/>
            <person name="Grigoriev I.V."/>
            <person name="Hibbett D.S."/>
            <person name="Martin F."/>
            <person name="Nordberg H.P."/>
            <person name="Cantor M.N."/>
            <person name="Hua S.X."/>
        </authorList>
    </citation>
    <scope>NUCLEOTIDE SEQUENCE [LARGE SCALE GENOMIC DNA]</scope>
    <source>
        <strain evidence="1 2">Ve08.2h10</strain>
    </source>
</reference>
<dbReference type="EMBL" id="KN830147">
    <property type="protein sequence ID" value="KIK73057.1"/>
    <property type="molecule type" value="Genomic_DNA"/>
</dbReference>
<dbReference type="AlphaFoldDB" id="A0A0D0BNA7"/>
<protein>
    <submittedName>
        <fullName evidence="1">Uncharacterized protein</fullName>
    </submittedName>
</protein>
<dbReference type="Pfam" id="PF18758">
    <property type="entry name" value="KDZ"/>
    <property type="match status" value="1"/>
</dbReference>
<evidence type="ECO:0000313" key="1">
    <source>
        <dbReference type="EMBL" id="KIK73057.1"/>
    </source>
</evidence>
<dbReference type="InterPro" id="IPR040521">
    <property type="entry name" value="KDZ"/>
</dbReference>
<proteinExistence type="predicted"/>
<organism evidence="1 2">
    <name type="scientific">Paxillus rubicundulus Ve08.2h10</name>
    <dbReference type="NCBI Taxonomy" id="930991"/>
    <lineage>
        <taxon>Eukaryota</taxon>
        <taxon>Fungi</taxon>
        <taxon>Dikarya</taxon>
        <taxon>Basidiomycota</taxon>
        <taxon>Agaricomycotina</taxon>
        <taxon>Agaricomycetes</taxon>
        <taxon>Agaricomycetidae</taxon>
        <taxon>Boletales</taxon>
        <taxon>Paxilineae</taxon>
        <taxon>Paxillaceae</taxon>
        <taxon>Paxillus</taxon>
    </lineage>
</organism>
<dbReference type="HOGENOM" id="CLU_095758_0_0_1"/>